<feature type="compositionally biased region" description="Polar residues" evidence="5">
    <location>
        <begin position="992"/>
        <end position="1003"/>
    </location>
</feature>
<organism evidence="8 9">
    <name type="scientific">Willisornis vidua</name>
    <name type="common">Xingu scale-backed antbird</name>
    <dbReference type="NCBI Taxonomy" id="1566151"/>
    <lineage>
        <taxon>Eukaryota</taxon>
        <taxon>Metazoa</taxon>
        <taxon>Chordata</taxon>
        <taxon>Craniata</taxon>
        <taxon>Vertebrata</taxon>
        <taxon>Euteleostomi</taxon>
        <taxon>Archelosauria</taxon>
        <taxon>Archosauria</taxon>
        <taxon>Dinosauria</taxon>
        <taxon>Saurischia</taxon>
        <taxon>Theropoda</taxon>
        <taxon>Coelurosauria</taxon>
        <taxon>Aves</taxon>
        <taxon>Neognathae</taxon>
        <taxon>Neoaves</taxon>
        <taxon>Telluraves</taxon>
        <taxon>Australaves</taxon>
        <taxon>Passeriformes</taxon>
        <taxon>Thamnophilidae</taxon>
        <taxon>Willisornis</taxon>
    </lineage>
</organism>
<feature type="region of interest" description="Disordered" evidence="5">
    <location>
        <begin position="631"/>
        <end position="662"/>
    </location>
</feature>
<feature type="region of interest" description="Disordered" evidence="5">
    <location>
        <begin position="796"/>
        <end position="819"/>
    </location>
</feature>
<dbReference type="PANTHER" id="PTHR36754">
    <property type="entry name" value="E3 UBIQUITIN-PROTEIN LIGASE TRIM37"/>
    <property type="match status" value="1"/>
</dbReference>
<dbReference type="SUPFAM" id="SSF57845">
    <property type="entry name" value="B-box zinc-binding domain"/>
    <property type="match status" value="1"/>
</dbReference>
<dbReference type="InterPro" id="IPR008974">
    <property type="entry name" value="TRAF-like"/>
</dbReference>
<keyword evidence="9" id="KW-1185">Reference proteome</keyword>
<dbReference type="Gene3D" id="6.10.250.1380">
    <property type="match status" value="1"/>
</dbReference>
<comment type="caution">
    <text evidence="8">The sequence shown here is derived from an EMBL/GenBank/DDBJ whole genome shotgun (WGS) entry which is preliminary data.</text>
</comment>
<evidence type="ECO:0000313" key="9">
    <source>
        <dbReference type="Proteomes" id="UP001145742"/>
    </source>
</evidence>
<evidence type="ECO:0000256" key="4">
    <source>
        <dbReference type="SAM" id="Coils"/>
    </source>
</evidence>
<feature type="domain" description="MATH" evidence="7">
    <location>
        <begin position="380"/>
        <end position="507"/>
    </location>
</feature>
<feature type="coiled-coil region" evidence="4">
    <location>
        <begin position="231"/>
        <end position="272"/>
    </location>
</feature>
<dbReference type="SUPFAM" id="SSF49599">
    <property type="entry name" value="TRAF domain-like"/>
    <property type="match status" value="1"/>
</dbReference>
<dbReference type="EMBL" id="WHWB01033081">
    <property type="protein sequence ID" value="KAJ7422160.1"/>
    <property type="molecule type" value="Genomic_DNA"/>
</dbReference>
<dbReference type="PROSITE" id="PS50144">
    <property type="entry name" value="MATH"/>
    <property type="match status" value="1"/>
</dbReference>
<protein>
    <submittedName>
        <fullName evidence="8">E3 ubiquitin-protein ligase TRIM37</fullName>
    </submittedName>
</protein>
<feature type="region of interest" description="Disordered" evidence="5">
    <location>
        <begin position="685"/>
        <end position="712"/>
    </location>
</feature>
<evidence type="ECO:0000256" key="1">
    <source>
        <dbReference type="ARBA" id="ARBA00022771"/>
    </source>
</evidence>
<dbReference type="InterPro" id="IPR002083">
    <property type="entry name" value="MATH/TRAF_dom"/>
</dbReference>
<dbReference type="Pfam" id="PF16740">
    <property type="entry name" value="SKA2"/>
    <property type="match status" value="1"/>
</dbReference>
<dbReference type="InterPro" id="IPR042091">
    <property type="entry name" value="Ska2_N"/>
</dbReference>
<dbReference type="CDD" id="cd03773">
    <property type="entry name" value="MATH_TRIM37"/>
    <property type="match status" value="1"/>
</dbReference>
<proteinExistence type="predicted"/>
<evidence type="ECO:0000313" key="8">
    <source>
        <dbReference type="EMBL" id="KAJ7422160.1"/>
    </source>
</evidence>
<keyword evidence="2" id="KW-0862">Zinc</keyword>
<dbReference type="InterPro" id="IPR037299">
    <property type="entry name" value="TRIM37_MATH"/>
</dbReference>
<feature type="region of interest" description="Disordered" evidence="5">
    <location>
        <begin position="974"/>
        <end position="1048"/>
    </location>
</feature>
<dbReference type="Pfam" id="PF22486">
    <property type="entry name" value="MATH_2"/>
    <property type="match status" value="1"/>
</dbReference>
<dbReference type="InterPro" id="IPR003649">
    <property type="entry name" value="Bbox_C"/>
</dbReference>
<feature type="compositionally biased region" description="Polar residues" evidence="5">
    <location>
        <begin position="802"/>
        <end position="815"/>
    </location>
</feature>
<evidence type="ECO:0000256" key="2">
    <source>
        <dbReference type="ARBA" id="ARBA00022833"/>
    </source>
</evidence>
<dbReference type="Gene3D" id="3.30.160.60">
    <property type="entry name" value="Classic Zinc Finger"/>
    <property type="match status" value="1"/>
</dbReference>
<gene>
    <name evidence="8" type="primary">Trim37</name>
    <name evidence="8" type="ORF">WISP_39092</name>
</gene>
<feature type="compositionally biased region" description="Basic and acidic residues" evidence="5">
    <location>
        <begin position="606"/>
        <end position="617"/>
    </location>
</feature>
<feature type="region of interest" description="Disordered" evidence="5">
    <location>
        <begin position="551"/>
        <end position="618"/>
    </location>
</feature>
<evidence type="ECO:0000259" key="7">
    <source>
        <dbReference type="PROSITE" id="PS50144"/>
    </source>
</evidence>
<evidence type="ECO:0000256" key="5">
    <source>
        <dbReference type="SAM" id="MobiDB-lite"/>
    </source>
</evidence>
<name>A0ABQ9DHN5_9PASS</name>
<feature type="compositionally biased region" description="Low complexity" evidence="5">
    <location>
        <begin position="938"/>
        <end position="956"/>
    </location>
</feature>
<dbReference type="SMART" id="SM00061">
    <property type="entry name" value="MATH"/>
    <property type="match status" value="1"/>
</dbReference>
<feature type="domain" description="B box-type" evidence="6">
    <location>
        <begin position="188"/>
        <end position="230"/>
    </location>
</feature>
<dbReference type="Proteomes" id="UP001145742">
    <property type="component" value="Unassembled WGS sequence"/>
</dbReference>
<keyword evidence="4" id="KW-0175">Coiled coil</keyword>
<keyword evidence="1 3" id="KW-0863">Zinc-finger</keyword>
<evidence type="ECO:0000256" key="3">
    <source>
        <dbReference type="PROSITE-ProRule" id="PRU00024"/>
    </source>
</evidence>
<dbReference type="InterPro" id="IPR053003">
    <property type="entry name" value="TRIM_RBCC_E3_ubiq-ligases"/>
</dbReference>
<feature type="compositionally biased region" description="Acidic residues" evidence="5">
    <location>
        <begin position="978"/>
        <end position="991"/>
    </location>
</feature>
<accession>A0ABQ9DHN5</accession>
<dbReference type="CDD" id="cd19779">
    <property type="entry name" value="Bbox2_TRIM37_C-VIII"/>
    <property type="match status" value="1"/>
</dbReference>
<dbReference type="SMART" id="SM00502">
    <property type="entry name" value="BBC"/>
    <property type="match status" value="1"/>
</dbReference>
<evidence type="ECO:0000259" key="6">
    <source>
        <dbReference type="PROSITE" id="PS50119"/>
    </source>
</evidence>
<dbReference type="Gene3D" id="2.60.210.10">
    <property type="entry name" value="Apoptosis, Tumor Necrosis Factor Receptor Associated Protein 2, Chain A"/>
    <property type="match status" value="1"/>
</dbReference>
<dbReference type="SMART" id="SM00336">
    <property type="entry name" value="BBOX"/>
    <property type="match status" value="1"/>
</dbReference>
<dbReference type="InterPro" id="IPR000315">
    <property type="entry name" value="Znf_B-box"/>
</dbReference>
<feature type="region of interest" description="Disordered" evidence="5">
    <location>
        <begin position="881"/>
        <end position="901"/>
    </location>
</feature>
<keyword evidence="1 3" id="KW-0479">Metal-binding</keyword>
<feature type="compositionally biased region" description="Low complexity" evidence="5">
    <location>
        <begin position="637"/>
        <end position="647"/>
    </location>
</feature>
<sequence>MSFGGQMEDPFALLEELSVVGSRHEALCQQMERILTERQQIMEDIGANVQDTVRILQELQENVGLEGLPLSAAEQAAAQQLGFQIGENMESPVEELYCAGAAGPGSAEGSRFKPLTEEMVLTLPRHIRRNVTLAELNSLYRELVNHFTVNKNRAPLQLRELVNCRWAEEVTQQLDTLQLCSLTKHEENEKDKCENHHEKLSVFCWTCKKCICHQCALWGGMHGGHTFKPLAEIYEQHVTKVNEEVAKLRRRLMELISLVQEVERNVEAVRSAKDERVREIRNAVEMMIARLDTQLKNKLITLMGQKTSLTQETELLETLLQEVEHQLRSCSKSELISKSSEILMMFQQVHRKPMASFVTTPVPPDFTRQVLHFCELVPAYDSTTFVLENFSTLRQRADPVYSPPLQVSGLCWRLKVYPDGNGVVRGYYLSVFLELSAGLPETSKYEYRVEMVHQSTNDPTKNIIREFASDFEVGECWGYNRFFRLDLLASEGYLNRQNDTVILRFQVRSPTFFQKCRDQHWYIAQLEAAQTSYIQQINNLKERLAIELSRTQKSRGVSPPDTHLSPQNDDGSETRSKKPGQSIEALLENFTAPGLARESKEEEEEKTQHEDLNHELSDGDLDIDLAGEEEVNHLDGSSSSASSTATSNTEENDIDEETMSGENDVEYTSNMELEEGDLVEDTAAAAAPGASGTSHSYSSASGRPSRRGASALGSTASSSLLDIDPLILIHLLDLKDRNGMENLWGLQPRPPASLLQNRASSYSLKEREQRRHQAMWRVPPDLKMLKRLKTQMAEVRSKMSDVKNQLSEVRSSNAGSGEGQPSFFSIEQGALAACGTDSCSKLQEIGMELLTKSSVTSCYIRNCGLGSSKLGGRHRALAGAAEALPKPEDRPGEGSDSDVGVPALTGLAAAEKTRKVGALGSNSKGCRTEGAQGGGQEGSSEPGELQGLGSEGSSAGPEEAGVCQKHVLHLLPGMSSDSDIECDTENEEQDEATSPSEVFNQAFSVPPPSEGREQPPVLPEGEQVSSDDLGFVPGDDSARTLPGSGGFREETVDLNYSSQVYTHTTPPASSAHGTTVSRHTVFQKQAEFLR</sequence>
<dbReference type="PANTHER" id="PTHR36754:SF2">
    <property type="entry name" value="E3 UBIQUITIN-PROTEIN LIGASE TRIM37"/>
    <property type="match status" value="1"/>
</dbReference>
<feature type="region of interest" description="Disordered" evidence="5">
    <location>
        <begin position="919"/>
        <end position="960"/>
    </location>
</feature>
<reference evidence="8" key="1">
    <citation type="submission" date="2019-10" db="EMBL/GenBank/DDBJ databases">
        <authorList>
            <person name="Soares A.E.R."/>
            <person name="Aleixo A."/>
            <person name="Schneider P."/>
            <person name="Miyaki C.Y."/>
            <person name="Schneider M.P."/>
            <person name="Mello C."/>
            <person name="Vasconcelos A.T.R."/>
        </authorList>
    </citation>
    <scope>NUCLEOTIDE SEQUENCE</scope>
    <source>
        <tissue evidence="8">Muscle</tissue>
    </source>
</reference>
<dbReference type="PROSITE" id="PS50119">
    <property type="entry name" value="ZF_BBOX"/>
    <property type="match status" value="1"/>
</dbReference>
<feature type="compositionally biased region" description="Acidic residues" evidence="5">
    <location>
        <begin position="650"/>
        <end position="662"/>
    </location>
</feature>
<dbReference type="Pfam" id="PF00643">
    <property type="entry name" value="zf-B_box"/>
    <property type="match status" value="1"/>
</dbReference>